<feature type="non-terminal residue" evidence="1">
    <location>
        <position position="1"/>
    </location>
</feature>
<dbReference type="EMBL" id="LAZR01050517">
    <property type="protein sequence ID" value="KKK87180.1"/>
    <property type="molecule type" value="Genomic_DNA"/>
</dbReference>
<gene>
    <name evidence="1" type="ORF">LCGC14_2755820</name>
</gene>
<dbReference type="Gene3D" id="1.25.40.10">
    <property type="entry name" value="Tetratricopeptide repeat domain"/>
    <property type="match status" value="1"/>
</dbReference>
<proteinExistence type="predicted"/>
<evidence type="ECO:0008006" key="2">
    <source>
        <dbReference type="Google" id="ProtNLM"/>
    </source>
</evidence>
<feature type="non-terminal residue" evidence="1">
    <location>
        <position position="421"/>
    </location>
</feature>
<comment type="caution">
    <text evidence="1">The sequence shown here is derived from an EMBL/GenBank/DDBJ whole genome shotgun (WGS) entry which is preliminary data.</text>
</comment>
<name>A0A0F8ZMF2_9ZZZZ</name>
<protein>
    <recommendedName>
        <fullName evidence="2">Tetratricopeptide repeat protein</fullName>
    </recommendedName>
</protein>
<organism evidence="1">
    <name type="scientific">marine sediment metagenome</name>
    <dbReference type="NCBI Taxonomy" id="412755"/>
    <lineage>
        <taxon>unclassified sequences</taxon>
        <taxon>metagenomes</taxon>
        <taxon>ecological metagenomes</taxon>
    </lineage>
</organism>
<reference evidence="1" key="1">
    <citation type="journal article" date="2015" name="Nature">
        <title>Complex archaea that bridge the gap between prokaryotes and eukaryotes.</title>
        <authorList>
            <person name="Spang A."/>
            <person name="Saw J.H."/>
            <person name="Jorgensen S.L."/>
            <person name="Zaremba-Niedzwiedzka K."/>
            <person name="Martijn J."/>
            <person name="Lind A.E."/>
            <person name="van Eijk R."/>
            <person name="Schleper C."/>
            <person name="Guy L."/>
            <person name="Ettema T.J."/>
        </authorList>
    </citation>
    <scope>NUCLEOTIDE SEQUENCE</scope>
</reference>
<evidence type="ECO:0000313" key="1">
    <source>
        <dbReference type="EMBL" id="KKK87180.1"/>
    </source>
</evidence>
<dbReference type="InterPro" id="IPR011990">
    <property type="entry name" value="TPR-like_helical_dom_sf"/>
</dbReference>
<accession>A0A0F8ZMF2</accession>
<dbReference type="SUPFAM" id="SSF48452">
    <property type="entry name" value="TPR-like"/>
    <property type="match status" value="1"/>
</dbReference>
<sequence>SHNTEPWIDRQAKTNVTRILVHAVVVMWLSNKPIDYDVLANIYSQKNTGKGAAIRYIRQILKSPRVKEMIRKEIEKELLDQGMTITAWMELGMEILEKAREKDNSHFVLFNLASIYLDLGRPDDAGPVLLEDLGNKQDLYDMYESYALLMGIYIDLKRKIPEKEINRYIRLFQKMKNISDREMKGRPGNDRAQNYSKDCFQFERMLGDYYYFNDNMEKAYIFYESYYDDLDRPVDTFVPGSMRNYVHLFVKRNEPGSALSMLGYIINLKPYMLDDIFFMSELYYRMNDPTSSILVLMFAHTLSEDHSEVFHEKSGALIRQIASAMKEQGRSGKITDLVDVYLKGEGIQRVPFLIDGLRKEGVRNFFFFYLEGIYFFTAGDYLSALGKFTEFNEIYPYLADSRYYALICMNNLDAVKYSEEI</sequence>
<dbReference type="AlphaFoldDB" id="A0A0F8ZMF2"/>